<evidence type="ECO:0000256" key="5">
    <source>
        <dbReference type="ARBA" id="ARBA00023136"/>
    </source>
</evidence>
<accession>A0ABD1QM25</accession>
<dbReference type="Gene3D" id="3.80.10.10">
    <property type="entry name" value="Ribonuclease Inhibitor"/>
    <property type="match status" value="2"/>
</dbReference>
<feature type="signal peptide" evidence="6">
    <location>
        <begin position="1"/>
        <end position="25"/>
    </location>
</feature>
<dbReference type="PROSITE" id="PS51450">
    <property type="entry name" value="LRR"/>
    <property type="match status" value="1"/>
</dbReference>
<evidence type="ECO:0000256" key="4">
    <source>
        <dbReference type="ARBA" id="ARBA00022737"/>
    </source>
</evidence>
<evidence type="ECO:0000256" key="2">
    <source>
        <dbReference type="ARBA" id="ARBA00022614"/>
    </source>
</evidence>
<comment type="caution">
    <text evidence="8">The sequence shown here is derived from an EMBL/GenBank/DDBJ whole genome shotgun (WGS) entry which is preliminary data.</text>
</comment>
<keyword evidence="9" id="KW-1185">Reference proteome</keyword>
<dbReference type="PRINTS" id="PR00019">
    <property type="entry name" value="LEURICHRPT"/>
</dbReference>
<evidence type="ECO:0000256" key="1">
    <source>
        <dbReference type="ARBA" id="ARBA00004370"/>
    </source>
</evidence>
<dbReference type="GO" id="GO:0016020">
    <property type="term" value="C:membrane"/>
    <property type="evidence" value="ECO:0007669"/>
    <property type="project" value="UniProtKB-SubCell"/>
</dbReference>
<dbReference type="EMBL" id="JBFOLJ010000014">
    <property type="protein sequence ID" value="KAL2477291.1"/>
    <property type="molecule type" value="Genomic_DNA"/>
</dbReference>
<dbReference type="InterPro" id="IPR032675">
    <property type="entry name" value="LRR_dom_sf"/>
</dbReference>
<dbReference type="PANTHER" id="PTHR48009">
    <property type="entry name" value="LEUCINE-RICH REPEAT (LRR) FAMILY PROTEIN"/>
    <property type="match status" value="1"/>
</dbReference>
<protein>
    <submittedName>
        <fullName evidence="8">Leucine-rich repeat (LRR) family protein</fullName>
    </submittedName>
</protein>
<proteinExistence type="predicted"/>
<sequence>MSEPKSNLFIFFFLLFLSSILSVYSSTFSSDIIALQAFKSSIKPASIPHNSCLATWNFSTDPCSIPRVTHFTCGVTCSSGRVVQLTLDSQGYSGTLTPLISNLTRLVTLDLTENNFYGPIPLSISSLPNLQNLILRVNSFSGVVPPSVTSLKSLEFLDLSQNSLSGSLPNSMNSLTSLTRLDLSYNKLTGSLPKLPPNLNELALKANSLSGSLFYSSFDGLSQLMVVELGENSFRGTLDAWLFLLPSLQQIDLASNSFTRMIVPKPPTNFNSQLVAVNLSFNRINGFLPANFAYYPTMRSLGLSYNQLRGPIPKEYSKKGSLQRLFLDGNFLNGSPPADFFSRDTTVSGSLGDNCLKSCPVSSQLCLKSQKPASICQQAYGGKPRSPHHRS</sequence>
<keyword evidence="2" id="KW-0433">Leucine-rich repeat</keyword>
<dbReference type="PANTHER" id="PTHR48009:SF9">
    <property type="entry name" value="LRR RECEPTOR-LIKE SERINE_THREONINE-PROTEIN KINASE GSO1"/>
    <property type="match status" value="1"/>
</dbReference>
<dbReference type="InterPro" id="IPR013210">
    <property type="entry name" value="LRR_N_plant-typ"/>
</dbReference>
<gene>
    <name evidence="8" type="ORF">Fot_46305</name>
</gene>
<comment type="subcellular location">
    <subcellularLocation>
        <location evidence="1">Membrane</location>
    </subcellularLocation>
</comment>
<evidence type="ECO:0000313" key="9">
    <source>
        <dbReference type="Proteomes" id="UP001604277"/>
    </source>
</evidence>
<dbReference type="FunFam" id="3.80.10.10:FF:000400">
    <property type="entry name" value="Nuclear pore complex protein NUP107"/>
    <property type="match status" value="1"/>
</dbReference>
<name>A0ABD1QM25_9LAMI</name>
<keyword evidence="4" id="KW-0677">Repeat</keyword>
<feature type="domain" description="Leucine-rich repeat-containing N-terminal plant-type" evidence="7">
    <location>
        <begin position="30"/>
        <end position="64"/>
    </location>
</feature>
<dbReference type="Pfam" id="PF08263">
    <property type="entry name" value="LRRNT_2"/>
    <property type="match status" value="1"/>
</dbReference>
<evidence type="ECO:0000259" key="7">
    <source>
        <dbReference type="Pfam" id="PF08263"/>
    </source>
</evidence>
<dbReference type="SUPFAM" id="SSF52058">
    <property type="entry name" value="L domain-like"/>
    <property type="match status" value="1"/>
</dbReference>
<evidence type="ECO:0000256" key="6">
    <source>
        <dbReference type="SAM" id="SignalP"/>
    </source>
</evidence>
<dbReference type="Proteomes" id="UP001604277">
    <property type="component" value="Unassembled WGS sequence"/>
</dbReference>
<reference evidence="9" key="1">
    <citation type="submission" date="2024-07" db="EMBL/GenBank/DDBJ databases">
        <title>Two chromosome-level genome assemblies of Korean endemic species Abeliophyllum distichum and Forsythia ovata (Oleaceae).</title>
        <authorList>
            <person name="Jang H."/>
        </authorList>
    </citation>
    <scope>NUCLEOTIDE SEQUENCE [LARGE SCALE GENOMIC DNA]</scope>
</reference>
<evidence type="ECO:0000256" key="3">
    <source>
        <dbReference type="ARBA" id="ARBA00022729"/>
    </source>
</evidence>
<evidence type="ECO:0000313" key="8">
    <source>
        <dbReference type="EMBL" id="KAL2477291.1"/>
    </source>
</evidence>
<organism evidence="8 9">
    <name type="scientific">Forsythia ovata</name>
    <dbReference type="NCBI Taxonomy" id="205694"/>
    <lineage>
        <taxon>Eukaryota</taxon>
        <taxon>Viridiplantae</taxon>
        <taxon>Streptophyta</taxon>
        <taxon>Embryophyta</taxon>
        <taxon>Tracheophyta</taxon>
        <taxon>Spermatophyta</taxon>
        <taxon>Magnoliopsida</taxon>
        <taxon>eudicotyledons</taxon>
        <taxon>Gunneridae</taxon>
        <taxon>Pentapetalae</taxon>
        <taxon>asterids</taxon>
        <taxon>lamiids</taxon>
        <taxon>Lamiales</taxon>
        <taxon>Oleaceae</taxon>
        <taxon>Forsythieae</taxon>
        <taxon>Forsythia</taxon>
    </lineage>
</organism>
<dbReference type="Pfam" id="PF13855">
    <property type="entry name" value="LRR_8"/>
    <property type="match status" value="2"/>
</dbReference>
<keyword evidence="5" id="KW-0472">Membrane</keyword>
<dbReference type="InterPro" id="IPR053213">
    <property type="entry name" value="RLP29"/>
</dbReference>
<dbReference type="AlphaFoldDB" id="A0ABD1QM25"/>
<feature type="chain" id="PRO_5044885273" evidence="6">
    <location>
        <begin position="26"/>
        <end position="391"/>
    </location>
</feature>
<dbReference type="Pfam" id="PF00560">
    <property type="entry name" value="LRR_1"/>
    <property type="match status" value="1"/>
</dbReference>
<dbReference type="InterPro" id="IPR001611">
    <property type="entry name" value="Leu-rich_rpt"/>
</dbReference>
<keyword evidence="3 6" id="KW-0732">Signal</keyword>